<comment type="caution">
    <text evidence="1">The sequence shown here is derived from an EMBL/GenBank/DDBJ whole genome shotgun (WGS) entry which is preliminary data.</text>
</comment>
<dbReference type="AlphaFoldDB" id="A0A3S5FFH1"/>
<reference evidence="1" key="1">
    <citation type="submission" date="2018-11" db="EMBL/GenBank/DDBJ databases">
        <authorList>
            <consortium name="Pathogen Informatics"/>
        </authorList>
    </citation>
    <scope>NUCLEOTIDE SEQUENCE</scope>
</reference>
<evidence type="ECO:0000313" key="1">
    <source>
        <dbReference type="EMBL" id="VEL31750.1"/>
    </source>
</evidence>
<dbReference type="Proteomes" id="UP000784294">
    <property type="component" value="Unassembled WGS sequence"/>
</dbReference>
<protein>
    <submittedName>
        <fullName evidence="1">Uncharacterized protein</fullName>
    </submittedName>
</protein>
<organism evidence="1 2">
    <name type="scientific">Protopolystoma xenopodis</name>
    <dbReference type="NCBI Taxonomy" id="117903"/>
    <lineage>
        <taxon>Eukaryota</taxon>
        <taxon>Metazoa</taxon>
        <taxon>Spiralia</taxon>
        <taxon>Lophotrochozoa</taxon>
        <taxon>Platyhelminthes</taxon>
        <taxon>Monogenea</taxon>
        <taxon>Polyopisthocotylea</taxon>
        <taxon>Polystomatidea</taxon>
        <taxon>Polystomatidae</taxon>
        <taxon>Protopolystoma</taxon>
    </lineage>
</organism>
<keyword evidence="2" id="KW-1185">Reference proteome</keyword>
<gene>
    <name evidence="1" type="ORF">PXEA_LOCUS25190</name>
</gene>
<name>A0A3S5FFH1_9PLAT</name>
<dbReference type="EMBL" id="CAAALY010125962">
    <property type="protein sequence ID" value="VEL31750.1"/>
    <property type="molecule type" value="Genomic_DNA"/>
</dbReference>
<accession>A0A3S5FFH1</accession>
<evidence type="ECO:0000313" key="2">
    <source>
        <dbReference type="Proteomes" id="UP000784294"/>
    </source>
</evidence>
<sequence>MVQIILNKLSSQTVTSIGGSSATVYDFLEVFLSAINDFHTFLPHLNIKRRRRYRSGASINVAPTSNSSGQIRIPAHFLRDLEMGLCSVDVAKFRPACVALAVLRLHCTESEVITNPSKCVQAEHEEPRIRLIDLYSLANLCQVTWPDVEDCAFAIKSSKGASAVKSSSECPCLNSSSQMVWNLSRKTQRNLRISRTRRVRLLPIAEESTNDSVICEDDTESMLSAVDNLRPIDTGIRHKSPSSFLPPEAFIVAPLSNISIACLSQNAELLNHSPADQKYYQNQSCVQSIDNFRCYNKATSPKPPQ</sequence>
<proteinExistence type="predicted"/>
<dbReference type="OrthoDB" id="769138at2759"/>